<evidence type="ECO:0000313" key="2">
    <source>
        <dbReference type="Proteomes" id="UP001060085"/>
    </source>
</evidence>
<dbReference type="Proteomes" id="UP001060085">
    <property type="component" value="Linkage Group LG05"/>
</dbReference>
<name>A0ACC0AUC2_CATRO</name>
<evidence type="ECO:0000313" key="1">
    <source>
        <dbReference type="EMBL" id="KAI5664042.1"/>
    </source>
</evidence>
<sequence length="116" mass="13908">MKYPLEVETMKRKRKWSENDKNESRWQKDRANHEWWGIQPSIVGAKDNFKFCARFTFLDSRIEDFDSRFRSSTFCLPIAFLVNLSVARLDYLQSCLELKRDEQSWATDWGLIGTIY</sequence>
<comment type="caution">
    <text evidence="1">The sequence shown here is derived from an EMBL/GenBank/DDBJ whole genome shotgun (WGS) entry which is preliminary data.</text>
</comment>
<proteinExistence type="predicted"/>
<organism evidence="1 2">
    <name type="scientific">Catharanthus roseus</name>
    <name type="common">Madagascar periwinkle</name>
    <name type="synonym">Vinca rosea</name>
    <dbReference type="NCBI Taxonomy" id="4058"/>
    <lineage>
        <taxon>Eukaryota</taxon>
        <taxon>Viridiplantae</taxon>
        <taxon>Streptophyta</taxon>
        <taxon>Embryophyta</taxon>
        <taxon>Tracheophyta</taxon>
        <taxon>Spermatophyta</taxon>
        <taxon>Magnoliopsida</taxon>
        <taxon>eudicotyledons</taxon>
        <taxon>Gunneridae</taxon>
        <taxon>Pentapetalae</taxon>
        <taxon>asterids</taxon>
        <taxon>lamiids</taxon>
        <taxon>Gentianales</taxon>
        <taxon>Apocynaceae</taxon>
        <taxon>Rauvolfioideae</taxon>
        <taxon>Vinceae</taxon>
        <taxon>Catharanthinae</taxon>
        <taxon>Catharanthus</taxon>
    </lineage>
</organism>
<keyword evidence="2" id="KW-1185">Reference proteome</keyword>
<reference evidence="2" key="1">
    <citation type="journal article" date="2023" name="Nat. Plants">
        <title>Single-cell RNA sequencing provides a high-resolution roadmap for understanding the multicellular compartmentation of specialized metabolism.</title>
        <authorList>
            <person name="Sun S."/>
            <person name="Shen X."/>
            <person name="Li Y."/>
            <person name="Li Y."/>
            <person name="Wang S."/>
            <person name="Li R."/>
            <person name="Zhang H."/>
            <person name="Shen G."/>
            <person name="Guo B."/>
            <person name="Wei J."/>
            <person name="Xu J."/>
            <person name="St-Pierre B."/>
            <person name="Chen S."/>
            <person name="Sun C."/>
        </authorList>
    </citation>
    <scope>NUCLEOTIDE SEQUENCE [LARGE SCALE GENOMIC DNA]</scope>
</reference>
<dbReference type="EMBL" id="CM044705">
    <property type="protein sequence ID" value="KAI5664042.1"/>
    <property type="molecule type" value="Genomic_DNA"/>
</dbReference>
<protein>
    <submittedName>
        <fullName evidence="1">Uncharacterized protein</fullName>
    </submittedName>
</protein>
<accession>A0ACC0AUC2</accession>
<gene>
    <name evidence="1" type="ORF">M9H77_23365</name>
</gene>